<dbReference type="EMBL" id="CP076128">
    <property type="protein sequence ID" value="QWG05597.1"/>
    <property type="molecule type" value="Genomic_DNA"/>
</dbReference>
<accession>A0ABX8GQN2</accession>
<gene>
    <name evidence="2" type="ORF">KM029_09395</name>
</gene>
<dbReference type="Proteomes" id="UP000682802">
    <property type="component" value="Chromosome 1"/>
</dbReference>
<protein>
    <recommendedName>
        <fullName evidence="4">Lipoprotein</fullName>
    </recommendedName>
</protein>
<evidence type="ECO:0008006" key="4">
    <source>
        <dbReference type="Google" id="ProtNLM"/>
    </source>
</evidence>
<evidence type="ECO:0000256" key="1">
    <source>
        <dbReference type="SAM" id="SignalP"/>
    </source>
</evidence>
<dbReference type="PROSITE" id="PS51257">
    <property type="entry name" value="PROKAR_LIPOPROTEIN"/>
    <property type="match status" value="1"/>
</dbReference>
<keyword evidence="3" id="KW-1185">Reference proteome</keyword>
<dbReference type="RefSeq" id="WP_144073045.1">
    <property type="nucleotide sequence ID" value="NZ_CP076128.1"/>
</dbReference>
<organism evidence="2 3">
    <name type="scientific">Flammeovirga kamogawensis</name>
    <dbReference type="NCBI Taxonomy" id="373891"/>
    <lineage>
        <taxon>Bacteria</taxon>
        <taxon>Pseudomonadati</taxon>
        <taxon>Bacteroidota</taxon>
        <taxon>Cytophagia</taxon>
        <taxon>Cytophagales</taxon>
        <taxon>Flammeovirgaceae</taxon>
        <taxon>Flammeovirga</taxon>
    </lineage>
</organism>
<feature type="chain" id="PRO_5047074193" description="Lipoprotein" evidence="1">
    <location>
        <begin position="23"/>
        <end position="145"/>
    </location>
</feature>
<proteinExistence type="predicted"/>
<reference evidence="2 3" key="1">
    <citation type="submission" date="2021-05" db="EMBL/GenBank/DDBJ databases">
        <title>Comparative genomic studies on the polysaccharide-degrading batcterial strains of the Flammeovirga genus.</title>
        <authorList>
            <person name="Zewei F."/>
            <person name="Zheng Z."/>
            <person name="Yu L."/>
            <person name="Ruyue G."/>
            <person name="Yanhong M."/>
            <person name="Yuanyuan C."/>
            <person name="Jingyan G."/>
            <person name="Wenjun H."/>
        </authorList>
    </citation>
    <scope>NUCLEOTIDE SEQUENCE [LARGE SCALE GENOMIC DNA]</scope>
    <source>
        <strain evidence="2 3">YS10</strain>
    </source>
</reference>
<sequence>MKTSVKLIIVLVSSMVMFSCSTMPSSENVLPKKTVIQLAEEPTAGNFLTVYLQPIEKVCNEVIIVEVELNNSSGYKHIESIASVNGLVTFSHGVTHDYEFDGGGHSITFKNKSTGELLGSTSFYLTETDLEKDKYYVSVTYNNCY</sequence>
<name>A0ABX8GQN2_9BACT</name>
<keyword evidence="1" id="KW-0732">Signal</keyword>
<feature type="signal peptide" evidence="1">
    <location>
        <begin position="1"/>
        <end position="22"/>
    </location>
</feature>
<evidence type="ECO:0000313" key="2">
    <source>
        <dbReference type="EMBL" id="QWG05597.1"/>
    </source>
</evidence>
<evidence type="ECO:0000313" key="3">
    <source>
        <dbReference type="Proteomes" id="UP000682802"/>
    </source>
</evidence>